<sequence length="177" mass="19007">MRSALWLPMLGLLAGCNWINNVTGLGKDANKAVGASCRQTGRSLEECYLRNPDADKAQVYSGWREMHEYMEKHKLATMEPLPEPAPQGGPPKKPADGRNETSVVKPGAPVTQRSPLTDEAADKAAEADPQVEAVLSAIKPKAAPKLDGEANEQGRMLNLIRELNQGQPGKTPGQANS</sequence>
<feature type="compositionally biased region" description="Polar residues" evidence="1">
    <location>
        <begin position="164"/>
        <end position="177"/>
    </location>
</feature>
<feature type="region of interest" description="Disordered" evidence="1">
    <location>
        <begin position="77"/>
        <end position="177"/>
    </location>
</feature>
<proteinExistence type="predicted"/>
<name>A0ABY0FFV8_9NEIS</name>
<dbReference type="PROSITE" id="PS51257">
    <property type="entry name" value="PROKAR_LIPOPROTEIN"/>
    <property type="match status" value="1"/>
</dbReference>
<protein>
    <submittedName>
        <fullName evidence="2">Uncharacterized protein</fullName>
    </submittedName>
</protein>
<reference evidence="2 3" key="1">
    <citation type="submission" date="2018-10" db="EMBL/GenBank/DDBJ databases">
        <title>Draft genome of Fastidiocella sp. strain 375T, a bacterium isolated from a karstic cave dripping water.</title>
        <authorList>
            <person name="Coelho C."/>
            <person name="Verissimo A."/>
            <person name="Tiago I."/>
        </authorList>
    </citation>
    <scope>NUCLEOTIDE SEQUENCE [LARGE SCALE GENOMIC DNA]</scope>
    <source>
        <strain evidence="2 3">CAVE-375</strain>
    </source>
</reference>
<evidence type="ECO:0000313" key="2">
    <source>
        <dbReference type="EMBL" id="RXZ45278.1"/>
    </source>
</evidence>
<keyword evidence="3" id="KW-1185">Reference proteome</keyword>
<dbReference type="EMBL" id="REGR01000001">
    <property type="protein sequence ID" value="RXZ45278.1"/>
    <property type="molecule type" value="Genomic_DNA"/>
</dbReference>
<dbReference type="RefSeq" id="WP_129210400.1">
    <property type="nucleotide sequence ID" value="NZ_REGR01000001.1"/>
</dbReference>
<evidence type="ECO:0000256" key="1">
    <source>
        <dbReference type="SAM" id="MobiDB-lite"/>
    </source>
</evidence>
<dbReference type="Proteomes" id="UP000290682">
    <property type="component" value="Unassembled WGS sequence"/>
</dbReference>
<comment type="caution">
    <text evidence="2">The sequence shown here is derived from an EMBL/GenBank/DDBJ whole genome shotgun (WGS) entry which is preliminary data.</text>
</comment>
<evidence type="ECO:0000313" key="3">
    <source>
        <dbReference type="Proteomes" id="UP000290682"/>
    </source>
</evidence>
<accession>A0ABY0FFV8</accession>
<feature type="compositionally biased region" description="Pro residues" evidence="1">
    <location>
        <begin position="81"/>
        <end position="92"/>
    </location>
</feature>
<gene>
    <name evidence="2" type="ORF">EBB06_00140</name>
</gene>
<organism evidence="2 3">
    <name type="scientific">Crenobacter cavernae</name>
    <dbReference type="NCBI Taxonomy" id="2290923"/>
    <lineage>
        <taxon>Bacteria</taxon>
        <taxon>Pseudomonadati</taxon>
        <taxon>Pseudomonadota</taxon>
        <taxon>Betaproteobacteria</taxon>
        <taxon>Neisseriales</taxon>
        <taxon>Neisseriaceae</taxon>
        <taxon>Crenobacter</taxon>
    </lineage>
</organism>